<sequence length="83" mass="9442">MTNKITVYGVRWCGDCKRALRILDERQVDYVWVDIDQNEDGEAFVKSTNHGNRSVPTIIFPDGSILVEPANQALINKLEIFGF</sequence>
<dbReference type="GO" id="GO:0045454">
    <property type="term" value="P:cell redox homeostasis"/>
    <property type="evidence" value="ECO:0007669"/>
    <property type="project" value="TreeGrafter"/>
</dbReference>
<keyword evidence="2" id="KW-0560">Oxidoreductase</keyword>
<dbReference type="InterPro" id="IPR051548">
    <property type="entry name" value="Grx-like_ET"/>
</dbReference>
<dbReference type="SUPFAM" id="SSF52833">
    <property type="entry name" value="Thioredoxin-like"/>
    <property type="match status" value="1"/>
</dbReference>
<dbReference type="PANTHER" id="PTHR34386">
    <property type="entry name" value="GLUTAREDOXIN"/>
    <property type="match status" value="1"/>
</dbReference>
<evidence type="ECO:0000313" key="3">
    <source>
        <dbReference type="Proteomes" id="UP000195514"/>
    </source>
</evidence>
<dbReference type="EC" id="1.-.-.-" evidence="2"/>
<feature type="domain" description="Glutaredoxin" evidence="1">
    <location>
        <begin position="5"/>
        <end position="60"/>
    </location>
</feature>
<dbReference type="AlphaFoldDB" id="A0A1Y6K4X3"/>
<dbReference type="GO" id="GO:0016491">
    <property type="term" value="F:oxidoreductase activity"/>
    <property type="evidence" value="ECO:0007669"/>
    <property type="project" value="UniProtKB-KW"/>
</dbReference>
<gene>
    <name evidence="2" type="ORF">CFX1CAM_1551</name>
</gene>
<dbReference type="InterPro" id="IPR036249">
    <property type="entry name" value="Thioredoxin-like_sf"/>
</dbReference>
<dbReference type="RefSeq" id="WP_087862444.1">
    <property type="nucleotide sequence ID" value="NZ_LT859958.1"/>
</dbReference>
<organism evidence="2 3">
    <name type="scientific">Candidatus Brevifilum fermentans</name>
    <dbReference type="NCBI Taxonomy" id="1986204"/>
    <lineage>
        <taxon>Bacteria</taxon>
        <taxon>Bacillati</taxon>
        <taxon>Chloroflexota</taxon>
        <taxon>Anaerolineae</taxon>
        <taxon>Anaerolineales</taxon>
        <taxon>Anaerolineaceae</taxon>
        <taxon>Candidatus Brevifilum</taxon>
    </lineage>
</organism>
<name>A0A1Y6K4X3_9CHLR</name>
<dbReference type="Pfam" id="PF00462">
    <property type="entry name" value="Glutaredoxin"/>
    <property type="match status" value="1"/>
</dbReference>
<dbReference type="PANTHER" id="PTHR34386:SF1">
    <property type="entry name" value="GLUTAREDOXIN-LIKE PROTEIN NRDH"/>
    <property type="match status" value="1"/>
</dbReference>
<dbReference type="KEGG" id="abat:CFX1CAM_1551"/>
<dbReference type="PROSITE" id="PS51354">
    <property type="entry name" value="GLUTAREDOXIN_2"/>
    <property type="match status" value="1"/>
</dbReference>
<evidence type="ECO:0000313" key="2">
    <source>
        <dbReference type="EMBL" id="SMX54616.1"/>
    </source>
</evidence>
<dbReference type="InterPro" id="IPR002109">
    <property type="entry name" value="Glutaredoxin"/>
</dbReference>
<evidence type="ECO:0000259" key="1">
    <source>
        <dbReference type="Pfam" id="PF00462"/>
    </source>
</evidence>
<proteinExistence type="predicted"/>
<keyword evidence="3" id="KW-1185">Reference proteome</keyword>
<dbReference type="Gene3D" id="3.40.30.10">
    <property type="entry name" value="Glutaredoxin"/>
    <property type="match status" value="1"/>
</dbReference>
<dbReference type="CDD" id="cd02976">
    <property type="entry name" value="NrdH"/>
    <property type="match status" value="1"/>
</dbReference>
<dbReference type="GO" id="GO:0009055">
    <property type="term" value="F:electron transfer activity"/>
    <property type="evidence" value="ECO:0007669"/>
    <property type="project" value="TreeGrafter"/>
</dbReference>
<dbReference type="EMBL" id="LT859958">
    <property type="protein sequence ID" value="SMX54616.1"/>
    <property type="molecule type" value="Genomic_DNA"/>
</dbReference>
<dbReference type="OrthoDB" id="166296at2"/>
<protein>
    <submittedName>
        <fullName evidence="2">Putative enzyme</fullName>
        <ecNumber evidence="2">1.-.-.-</ecNumber>
    </submittedName>
</protein>
<accession>A0A1Y6K4X3</accession>
<dbReference type="Proteomes" id="UP000195514">
    <property type="component" value="Chromosome I"/>
</dbReference>
<reference evidence="3" key="1">
    <citation type="submission" date="2017-05" db="EMBL/GenBank/DDBJ databases">
        <authorList>
            <person name="Kirkegaard R."/>
            <person name="Mcilroy J S."/>
        </authorList>
    </citation>
    <scope>NUCLEOTIDE SEQUENCE [LARGE SCALE GENOMIC DNA]</scope>
</reference>